<feature type="domain" description="HTH iclR-type" evidence="1">
    <location>
        <begin position="2"/>
        <end position="63"/>
    </location>
</feature>
<evidence type="ECO:0000259" key="1">
    <source>
        <dbReference type="PROSITE" id="PS51077"/>
    </source>
</evidence>
<sequence>MNSTVYDAFRCLNLLATATRPHGIREMGRELGLDSAKVTRLIQTLLTLDMVQRDANRKYSLGIGIHRLSAHAIHNSAFYNAVMDLLEESGNHAISLVIGVLSGNKVVYLIHTRGGKSIARALGNYESYPVHDSVIGIKLLSAMSDEEIISQIGIHDYLLLRNDINESRRHQVFAKDFGAGDYRLACNIPGMQAAIALSNISSEKMDIESLRLYLTSAAKKISGESVPMLQQ</sequence>
<gene>
    <name evidence="2" type="ORF">SAMN06273570_5037</name>
</gene>
<dbReference type="PANTHER" id="PTHR30136:SF34">
    <property type="entry name" value="TRANSCRIPTIONAL REGULATOR"/>
    <property type="match status" value="1"/>
</dbReference>
<dbReference type="GO" id="GO:0003677">
    <property type="term" value="F:DNA binding"/>
    <property type="evidence" value="ECO:0007669"/>
    <property type="project" value="UniProtKB-KW"/>
</dbReference>
<dbReference type="InterPro" id="IPR050707">
    <property type="entry name" value="HTH_MetabolicPath_Reg"/>
</dbReference>
<dbReference type="InterPro" id="IPR005471">
    <property type="entry name" value="Tscrpt_reg_IclR_N"/>
</dbReference>
<name>A0A286DRD2_9GAMM</name>
<dbReference type="GO" id="GO:0045892">
    <property type="term" value="P:negative regulation of DNA-templated transcription"/>
    <property type="evidence" value="ECO:0007669"/>
    <property type="project" value="TreeGrafter"/>
</dbReference>
<dbReference type="SMART" id="SM00346">
    <property type="entry name" value="HTH_ICLR"/>
    <property type="match status" value="1"/>
</dbReference>
<organism evidence="2 3">
    <name type="scientific">Candidatus Pantoea floridensis</name>
    <dbReference type="NCBI Taxonomy" id="1938870"/>
    <lineage>
        <taxon>Bacteria</taxon>
        <taxon>Pseudomonadati</taxon>
        <taxon>Pseudomonadota</taxon>
        <taxon>Gammaproteobacteria</taxon>
        <taxon>Enterobacterales</taxon>
        <taxon>Erwiniaceae</taxon>
        <taxon>Pantoea</taxon>
    </lineage>
</organism>
<dbReference type="EMBL" id="OCMY01000003">
    <property type="protein sequence ID" value="SOD61230.1"/>
    <property type="molecule type" value="Genomic_DNA"/>
</dbReference>
<reference evidence="3" key="1">
    <citation type="submission" date="2017-09" db="EMBL/GenBank/DDBJ databases">
        <authorList>
            <person name="Varghese N."/>
            <person name="Submissions S."/>
        </authorList>
    </citation>
    <scope>NUCLEOTIDE SEQUENCE [LARGE SCALE GENOMIC DNA]</scope>
    <source>
        <strain evidence="3">JKS000234</strain>
    </source>
</reference>
<dbReference type="Proteomes" id="UP000219271">
    <property type="component" value="Unassembled WGS sequence"/>
</dbReference>
<dbReference type="Pfam" id="PF09339">
    <property type="entry name" value="HTH_IclR"/>
    <property type="match status" value="1"/>
</dbReference>
<dbReference type="PANTHER" id="PTHR30136">
    <property type="entry name" value="HELIX-TURN-HELIX TRANSCRIPTIONAL REGULATOR, ICLR FAMILY"/>
    <property type="match status" value="1"/>
</dbReference>
<protein>
    <submittedName>
        <fullName evidence="2">DNA-binding transcriptional regulator, IclR family</fullName>
    </submittedName>
</protein>
<dbReference type="OrthoDB" id="6535315at2"/>
<keyword evidence="2" id="KW-0238">DNA-binding</keyword>
<dbReference type="InterPro" id="IPR036388">
    <property type="entry name" value="WH-like_DNA-bd_sf"/>
</dbReference>
<dbReference type="PROSITE" id="PS51077">
    <property type="entry name" value="HTH_ICLR"/>
    <property type="match status" value="1"/>
</dbReference>
<dbReference type="Gene3D" id="1.10.10.10">
    <property type="entry name" value="Winged helix-like DNA-binding domain superfamily/Winged helix DNA-binding domain"/>
    <property type="match status" value="1"/>
</dbReference>
<dbReference type="GO" id="GO:0003700">
    <property type="term" value="F:DNA-binding transcription factor activity"/>
    <property type="evidence" value="ECO:0007669"/>
    <property type="project" value="TreeGrafter"/>
</dbReference>
<keyword evidence="3" id="KW-1185">Reference proteome</keyword>
<accession>A0A286DRD2</accession>
<dbReference type="InterPro" id="IPR036390">
    <property type="entry name" value="WH_DNA-bd_sf"/>
</dbReference>
<dbReference type="SUPFAM" id="SSF46785">
    <property type="entry name" value="Winged helix' DNA-binding domain"/>
    <property type="match status" value="1"/>
</dbReference>
<proteinExistence type="predicted"/>
<dbReference type="AlphaFoldDB" id="A0A286DRD2"/>
<evidence type="ECO:0000313" key="3">
    <source>
        <dbReference type="Proteomes" id="UP000219271"/>
    </source>
</evidence>
<evidence type="ECO:0000313" key="2">
    <source>
        <dbReference type="EMBL" id="SOD61230.1"/>
    </source>
</evidence>
<dbReference type="RefSeq" id="WP_097098447.1">
    <property type="nucleotide sequence ID" value="NZ_OCMY01000003.1"/>
</dbReference>